<sequence length="179" mass="17878">MADAGSPGAVLRELVAEAVGVDGAALLEDAPLSERGDAPGQGARLPEVVAAGSTVVGVVPRAPPDLVRRLLGTGDASLEAVGDAGGDGGTVRLVFTGRAADRLAGPSGAVLRPVLADRGVEAYRHDGGSPIGVLLVDDRAVVGLFDERGLAALLWSDAPAVREWAAATCGRYLAAAEPA</sequence>
<organism evidence="2 3">
    <name type="scientific">Halorubrum kocurii JCM 14978</name>
    <dbReference type="NCBI Taxonomy" id="1230456"/>
    <lineage>
        <taxon>Archaea</taxon>
        <taxon>Methanobacteriati</taxon>
        <taxon>Methanobacteriota</taxon>
        <taxon>Stenosarchaea group</taxon>
        <taxon>Halobacteria</taxon>
        <taxon>Halobacteriales</taxon>
        <taxon>Haloferacaceae</taxon>
        <taxon>Halorubrum</taxon>
    </lineage>
</organism>
<name>M0P2V5_9EURY</name>
<evidence type="ECO:0000313" key="3">
    <source>
        <dbReference type="Proteomes" id="UP000011546"/>
    </source>
</evidence>
<evidence type="ECO:0000259" key="1">
    <source>
        <dbReference type="Pfam" id="PF08350"/>
    </source>
</evidence>
<dbReference type="Proteomes" id="UP000011546">
    <property type="component" value="Unassembled WGS sequence"/>
</dbReference>
<dbReference type="EMBL" id="AOJH01000056">
    <property type="protein sequence ID" value="EMA64416.1"/>
    <property type="molecule type" value="Genomic_DNA"/>
</dbReference>
<dbReference type="RefSeq" id="WP_008848463.1">
    <property type="nucleotide sequence ID" value="NZ_AOJH01000056.1"/>
</dbReference>
<dbReference type="PATRIC" id="fig|1230456.3.peg.1719"/>
<comment type="caution">
    <text evidence="2">The sequence shown here is derived from an EMBL/GenBank/DDBJ whole genome shotgun (WGS) entry which is preliminary data.</text>
</comment>
<protein>
    <recommendedName>
        <fullName evidence="1">Methanogenesis regulatory protein FilR1 middle domain-containing protein</fullName>
    </recommendedName>
</protein>
<proteinExistence type="predicted"/>
<dbReference type="AlphaFoldDB" id="M0P2V5"/>
<keyword evidence="3" id="KW-1185">Reference proteome</keyword>
<dbReference type="OrthoDB" id="330490at2157"/>
<accession>M0P2V5</accession>
<dbReference type="Pfam" id="PF08350">
    <property type="entry name" value="FilR1_middle"/>
    <property type="match status" value="1"/>
</dbReference>
<gene>
    <name evidence="2" type="ORF">C468_08706</name>
</gene>
<evidence type="ECO:0000313" key="2">
    <source>
        <dbReference type="EMBL" id="EMA64416.1"/>
    </source>
</evidence>
<dbReference type="InterPro" id="IPR013561">
    <property type="entry name" value="FilR1_middle_dom"/>
</dbReference>
<feature type="domain" description="Methanogenesis regulatory protein FilR1 middle" evidence="1">
    <location>
        <begin position="80"/>
        <end position="173"/>
    </location>
</feature>
<dbReference type="STRING" id="1230456.C468_08706"/>
<reference evidence="2 3" key="1">
    <citation type="journal article" date="2014" name="PLoS Genet.">
        <title>Phylogenetically driven sequencing of extremely halophilic archaea reveals strategies for static and dynamic osmo-response.</title>
        <authorList>
            <person name="Becker E.A."/>
            <person name="Seitzer P.M."/>
            <person name="Tritt A."/>
            <person name="Larsen D."/>
            <person name="Krusor M."/>
            <person name="Yao A.I."/>
            <person name="Wu D."/>
            <person name="Madern D."/>
            <person name="Eisen J.A."/>
            <person name="Darling A.E."/>
            <person name="Facciotti M.T."/>
        </authorList>
    </citation>
    <scope>NUCLEOTIDE SEQUENCE [LARGE SCALE GENOMIC DNA]</scope>
    <source>
        <strain evidence="2 3">JCM 14978</strain>
    </source>
</reference>